<protein>
    <submittedName>
        <fullName evidence="1">Uncharacterized protein</fullName>
    </submittedName>
</protein>
<dbReference type="KEGG" id="cpyr:CYJ47_12155"/>
<organism evidence="1 2">
    <name type="scientific">Corynebacterium pyruviciproducens</name>
    <dbReference type="NCBI Taxonomy" id="598660"/>
    <lineage>
        <taxon>Bacteria</taxon>
        <taxon>Bacillati</taxon>
        <taxon>Actinomycetota</taxon>
        <taxon>Actinomycetes</taxon>
        <taxon>Mycobacteriales</taxon>
        <taxon>Corynebacteriaceae</taxon>
        <taxon>Corynebacterium</taxon>
    </lineage>
</organism>
<gene>
    <name evidence="1" type="ORF">CYJ47_12155</name>
</gene>
<accession>A0AAF1BYT6</accession>
<reference evidence="1" key="2">
    <citation type="submission" date="2023-10" db="EMBL/GenBank/DDBJ databases">
        <authorList>
            <person name="Choi B."/>
        </authorList>
    </citation>
    <scope>NUCLEOTIDE SEQUENCE</scope>
    <source>
        <strain evidence="1">UMB0763</strain>
    </source>
</reference>
<dbReference type="RefSeq" id="WP_180805626.1">
    <property type="nucleotide sequence ID" value="NZ_CP136958.1"/>
</dbReference>
<reference evidence="1" key="1">
    <citation type="submission" date="2017-12" db="EMBL/GenBank/DDBJ databases">
        <authorList>
            <person name="Thomas-White K."/>
            <person name="Wolfe A.J."/>
        </authorList>
    </citation>
    <scope>NUCLEOTIDE SEQUENCE</scope>
    <source>
        <strain evidence="1">UMB0763</strain>
    </source>
</reference>
<sequence>MAWQLNRSRAQTQLTASKLVDEPVKVGHAVEEEAVSGATGCPQIPLALAD</sequence>
<proteinExistence type="predicted"/>
<dbReference type="EMBL" id="CP136958">
    <property type="protein sequence ID" value="WOT01985.1"/>
    <property type="molecule type" value="Genomic_DNA"/>
</dbReference>
<evidence type="ECO:0000313" key="2">
    <source>
        <dbReference type="Proteomes" id="UP000234560"/>
    </source>
</evidence>
<evidence type="ECO:0000313" key="1">
    <source>
        <dbReference type="EMBL" id="WOT01985.1"/>
    </source>
</evidence>
<name>A0AAF1BYT6_9CORY</name>
<dbReference type="Proteomes" id="UP000234560">
    <property type="component" value="Chromosome"/>
</dbReference>
<dbReference type="AlphaFoldDB" id="A0AAF1BYT6"/>